<dbReference type="GO" id="GO:0007224">
    <property type="term" value="P:smoothened signaling pathway"/>
    <property type="evidence" value="ECO:0007669"/>
    <property type="project" value="TreeGrafter"/>
</dbReference>
<evidence type="ECO:0000256" key="4">
    <source>
        <dbReference type="ARBA" id="ARBA00022777"/>
    </source>
</evidence>
<keyword evidence="3 6" id="KW-0547">Nucleotide-binding</keyword>
<keyword evidence="10" id="KW-0371">Homeobox</keyword>
<dbReference type="InterPro" id="IPR050494">
    <property type="entry name" value="Ser_Thr_dual-spec_kinase"/>
</dbReference>
<name>A0AAV1GTE3_XYRNO</name>
<dbReference type="GO" id="GO:0005737">
    <property type="term" value="C:cytoplasm"/>
    <property type="evidence" value="ECO:0007669"/>
    <property type="project" value="TreeGrafter"/>
</dbReference>
<dbReference type="GO" id="GO:0046332">
    <property type="term" value="F:SMAD binding"/>
    <property type="evidence" value="ECO:0007669"/>
    <property type="project" value="TreeGrafter"/>
</dbReference>
<dbReference type="EMBL" id="OY660879">
    <property type="protein sequence ID" value="CAJ1075849.1"/>
    <property type="molecule type" value="Genomic_DNA"/>
</dbReference>
<keyword evidence="10" id="KW-0238">DNA-binding</keyword>
<dbReference type="PROSITE" id="PS50011">
    <property type="entry name" value="PROTEIN_KINASE_DOM"/>
    <property type="match status" value="1"/>
</dbReference>
<dbReference type="GO" id="GO:0004674">
    <property type="term" value="F:protein serine/threonine kinase activity"/>
    <property type="evidence" value="ECO:0007669"/>
    <property type="project" value="UniProtKB-KW"/>
</dbReference>
<dbReference type="GO" id="GO:0042771">
    <property type="term" value="P:intrinsic apoptotic signaling pathway in response to DNA damage by p53 class mediator"/>
    <property type="evidence" value="ECO:0007669"/>
    <property type="project" value="TreeGrafter"/>
</dbReference>
<keyword evidence="1 7" id="KW-0723">Serine/threonine-protein kinase</keyword>
<evidence type="ECO:0000256" key="5">
    <source>
        <dbReference type="ARBA" id="ARBA00022840"/>
    </source>
</evidence>
<dbReference type="Gene3D" id="1.10.510.10">
    <property type="entry name" value="Transferase(Phosphotransferase) domain 1"/>
    <property type="match status" value="1"/>
</dbReference>
<dbReference type="GO" id="GO:0005524">
    <property type="term" value="F:ATP binding"/>
    <property type="evidence" value="ECO:0007669"/>
    <property type="project" value="UniProtKB-UniRule"/>
</dbReference>
<feature type="region of interest" description="Disordered" evidence="8">
    <location>
        <begin position="338"/>
        <end position="381"/>
    </location>
</feature>
<organism evidence="10 11">
    <name type="scientific">Xyrichtys novacula</name>
    <name type="common">Pearly razorfish</name>
    <name type="synonym">Hemipteronotus novacula</name>
    <dbReference type="NCBI Taxonomy" id="13765"/>
    <lineage>
        <taxon>Eukaryota</taxon>
        <taxon>Metazoa</taxon>
        <taxon>Chordata</taxon>
        <taxon>Craniata</taxon>
        <taxon>Vertebrata</taxon>
        <taxon>Euteleostomi</taxon>
        <taxon>Actinopterygii</taxon>
        <taxon>Neopterygii</taxon>
        <taxon>Teleostei</taxon>
        <taxon>Neoteleostei</taxon>
        <taxon>Acanthomorphata</taxon>
        <taxon>Eupercaria</taxon>
        <taxon>Labriformes</taxon>
        <taxon>Labridae</taxon>
        <taxon>Xyrichtys</taxon>
    </lineage>
</organism>
<evidence type="ECO:0000313" key="10">
    <source>
        <dbReference type="EMBL" id="CAJ1075849.1"/>
    </source>
</evidence>
<gene>
    <name evidence="10" type="ORF">XNOV1_A026310</name>
</gene>
<evidence type="ECO:0000256" key="2">
    <source>
        <dbReference type="ARBA" id="ARBA00022679"/>
    </source>
</evidence>
<keyword evidence="5 6" id="KW-0067">ATP-binding</keyword>
<keyword evidence="4 10" id="KW-0418">Kinase</keyword>
<dbReference type="Proteomes" id="UP001178508">
    <property type="component" value="Chromosome 16"/>
</dbReference>
<feature type="binding site" evidence="6">
    <location>
        <position position="50"/>
    </location>
    <ligand>
        <name>ATP</name>
        <dbReference type="ChEBI" id="CHEBI:30616"/>
    </ligand>
</feature>
<accession>A0AAV1GTE3</accession>
<evidence type="ECO:0000256" key="1">
    <source>
        <dbReference type="ARBA" id="ARBA00022527"/>
    </source>
</evidence>
<evidence type="ECO:0000256" key="7">
    <source>
        <dbReference type="RuleBase" id="RU000304"/>
    </source>
</evidence>
<proteinExistence type="inferred from homology"/>
<dbReference type="Gene3D" id="3.30.200.20">
    <property type="entry name" value="Phosphorylase Kinase, domain 1"/>
    <property type="match status" value="1"/>
</dbReference>
<feature type="compositionally biased region" description="Basic and acidic residues" evidence="8">
    <location>
        <begin position="371"/>
        <end position="381"/>
    </location>
</feature>
<evidence type="ECO:0000256" key="8">
    <source>
        <dbReference type="SAM" id="MobiDB-lite"/>
    </source>
</evidence>
<keyword evidence="11" id="KW-1185">Reference proteome</keyword>
<dbReference type="GO" id="GO:0004713">
    <property type="term" value="F:protein tyrosine kinase activity"/>
    <property type="evidence" value="ECO:0007669"/>
    <property type="project" value="TreeGrafter"/>
</dbReference>
<dbReference type="PROSITE" id="PS00108">
    <property type="entry name" value="PROTEIN_KINASE_ST"/>
    <property type="match status" value="1"/>
</dbReference>
<dbReference type="GO" id="GO:0045944">
    <property type="term" value="P:positive regulation of transcription by RNA polymerase II"/>
    <property type="evidence" value="ECO:0007669"/>
    <property type="project" value="TreeGrafter"/>
</dbReference>
<evidence type="ECO:0000256" key="6">
    <source>
        <dbReference type="PROSITE-ProRule" id="PRU10141"/>
    </source>
</evidence>
<dbReference type="GO" id="GO:0016605">
    <property type="term" value="C:PML body"/>
    <property type="evidence" value="ECO:0007669"/>
    <property type="project" value="TreeGrafter"/>
</dbReference>
<comment type="similarity">
    <text evidence="7">Belongs to the protein kinase superfamily.</text>
</comment>
<dbReference type="InterPro" id="IPR000719">
    <property type="entry name" value="Prot_kinase_dom"/>
</dbReference>
<dbReference type="PANTHER" id="PTHR24058">
    <property type="entry name" value="DUAL SPECIFICITY PROTEIN KINASE"/>
    <property type="match status" value="1"/>
</dbReference>
<dbReference type="Pfam" id="PF00069">
    <property type="entry name" value="Pkinase"/>
    <property type="match status" value="1"/>
</dbReference>
<feature type="domain" description="Protein kinase" evidence="9">
    <location>
        <begin position="21"/>
        <end position="333"/>
    </location>
</feature>
<dbReference type="GO" id="GO:0003713">
    <property type="term" value="F:transcription coactivator activity"/>
    <property type="evidence" value="ECO:0007669"/>
    <property type="project" value="TreeGrafter"/>
</dbReference>
<protein>
    <submittedName>
        <fullName evidence="10">Homeodomain-interacting protein kinase 2 isoform X1</fullName>
    </submittedName>
</protein>
<evidence type="ECO:0000313" key="11">
    <source>
        <dbReference type="Proteomes" id="UP001178508"/>
    </source>
</evidence>
<reference evidence="10" key="1">
    <citation type="submission" date="2023-08" db="EMBL/GenBank/DDBJ databases">
        <authorList>
            <person name="Alioto T."/>
            <person name="Alioto T."/>
            <person name="Gomez Garrido J."/>
        </authorList>
    </citation>
    <scope>NUCLEOTIDE SEQUENCE</scope>
</reference>
<keyword evidence="2" id="KW-0808">Transferase</keyword>
<evidence type="ECO:0000259" key="9">
    <source>
        <dbReference type="PROSITE" id="PS50011"/>
    </source>
</evidence>
<dbReference type="PANTHER" id="PTHR24058:SF53">
    <property type="entry name" value="HOMEODOMAIN-INTERACTING PROTEIN KINASE 2"/>
    <property type="match status" value="1"/>
</dbReference>
<dbReference type="SUPFAM" id="SSF56112">
    <property type="entry name" value="Protein kinase-like (PK-like)"/>
    <property type="match status" value="1"/>
</dbReference>
<dbReference type="SMART" id="SM00220">
    <property type="entry name" value="S_TKc"/>
    <property type="match status" value="1"/>
</dbReference>
<sequence length="381" mass="43156">MNSSSSNVFFQTRYNLSGSNYILLQWVGCGGFGDVLKCLKKDTQEIVAVKIQEAGRYFENEYNMLKFLMTNNLDEKNIIKFIEMCSLKDNMKALVFEMLDQTLDDHIRTSTRLDLASIRSIINQMAIALDALKTNEVIHSDIKSDNIMLVNREEQPLKVKLIDFGLAIPTSLAKQGSDVQTSKYMAPEIILGLPFSEAIDMWSLGVLMGQMLTGYYLFPSDLKYECLQYMVELLGALPDNIDDGMFTRKYCIKTLSGRWILKAPEDCDGVGVCGRMDSWPYCFRNLDQLEKLTHLANEDNDEKKACIDLLKAMLQMDPSKRITPSQVLAHPFITRGNFQQSSNPSSSRSGLNEQTPQTPLLIHVKPAPPERCLKLEEDSEE</sequence>
<dbReference type="GO" id="GO:0003714">
    <property type="term" value="F:transcription corepressor activity"/>
    <property type="evidence" value="ECO:0007669"/>
    <property type="project" value="TreeGrafter"/>
</dbReference>
<dbReference type="AlphaFoldDB" id="A0AAV1GTE3"/>
<dbReference type="GO" id="GO:0003677">
    <property type="term" value="F:DNA binding"/>
    <property type="evidence" value="ECO:0007669"/>
    <property type="project" value="UniProtKB-KW"/>
</dbReference>
<evidence type="ECO:0000256" key="3">
    <source>
        <dbReference type="ARBA" id="ARBA00022741"/>
    </source>
</evidence>
<dbReference type="PROSITE" id="PS00107">
    <property type="entry name" value="PROTEIN_KINASE_ATP"/>
    <property type="match status" value="1"/>
</dbReference>
<dbReference type="InterPro" id="IPR008271">
    <property type="entry name" value="Ser/Thr_kinase_AS"/>
</dbReference>
<dbReference type="InterPro" id="IPR017441">
    <property type="entry name" value="Protein_kinase_ATP_BS"/>
</dbReference>
<dbReference type="InterPro" id="IPR011009">
    <property type="entry name" value="Kinase-like_dom_sf"/>
</dbReference>